<dbReference type="Pfam" id="PF13873">
    <property type="entry name" value="Myb_DNA-bind_5"/>
    <property type="match status" value="1"/>
</dbReference>
<keyword evidence="9" id="KW-1185">Reference proteome</keyword>
<organism evidence="8 9">
    <name type="scientific">Eumeta variegata</name>
    <name type="common">Bagworm moth</name>
    <name type="synonym">Eumeta japonica</name>
    <dbReference type="NCBI Taxonomy" id="151549"/>
    <lineage>
        <taxon>Eukaryota</taxon>
        <taxon>Metazoa</taxon>
        <taxon>Ecdysozoa</taxon>
        <taxon>Arthropoda</taxon>
        <taxon>Hexapoda</taxon>
        <taxon>Insecta</taxon>
        <taxon>Pterygota</taxon>
        <taxon>Neoptera</taxon>
        <taxon>Endopterygota</taxon>
        <taxon>Lepidoptera</taxon>
        <taxon>Glossata</taxon>
        <taxon>Ditrysia</taxon>
        <taxon>Tineoidea</taxon>
        <taxon>Psychidae</taxon>
        <taxon>Oiketicinae</taxon>
        <taxon>Eumeta</taxon>
    </lineage>
</organism>
<dbReference type="EMBL" id="BGZK01000022">
    <property type="protein sequence ID" value="GBP06349.1"/>
    <property type="molecule type" value="Genomic_DNA"/>
</dbReference>
<keyword evidence="3" id="KW-0805">Transcription regulation</keyword>
<sequence>MAVFNNERVTTEQLERLIDFLENNEDLALGHCRTKEGRQRNKKLWDEVALLLNSLGNGATKDGALWSKYWSDYKNRLKNKIRSLSAAAQKTGGAPLLLKFTPLEERCRRILGMDAGCPISGVQINPFQCQISQPAQSGSGVIETAAPMSPLVEPVVVAIPTIELTPPQNCPQASPRPIENAIPSSSRRRGVRRERSMC</sequence>
<keyword evidence="4" id="KW-0804">Transcription</keyword>
<evidence type="ECO:0000256" key="4">
    <source>
        <dbReference type="ARBA" id="ARBA00023163"/>
    </source>
</evidence>
<accession>A0A4C1SVY2</accession>
<evidence type="ECO:0000256" key="1">
    <source>
        <dbReference type="ARBA" id="ARBA00011764"/>
    </source>
</evidence>
<dbReference type="PANTHER" id="PTHR23098">
    <property type="entry name" value="AGAP001331-PA-RELATED"/>
    <property type="match status" value="1"/>
</dbReference>
<name>A0A4C1SVY2_EUMVA</name>
<feature type="region of interest" description="Disordered" evidence="6">
    <location>
        <begin position="168"/>
        <end position="198"/>
    </location>
</feature>
<comment type="caution">
    <text evidence="8">The sequence shown here is derived from an EMBL/GenBank/DDBJ whole genome shotgun (WGS) entry which is preliminary data.</text>
</comment>
<comment type="subunit">
    <text evidence="1">Self-associates forming complexes of several hundred monomers.</text>
</comment>
<evidence type="ECO:0000313" key="9">
    <source>
        <dbReference type="Proteomes" id="UP000299102"/>
    </source>
</evidence>
<feature type="domain" description="Myb/SANT-like DNA-binding" evidence="7">
    <location>
        <begin position="8"/>
        <end position="81"/>
    </location>
</feature>
<dbReference type="PANTHER" id="PTHR23098:SF16">
    <property type="entry name" value="REGULATORY PROTEIN ZESTE"/>
    <property type="match status" value="1"/>
</dbReference>
<evidence type="ECO:0000256" key="6">
    <source>
        <dbReference type="SAM" id="MobiDB-lite"/>
    </source>
</evidence>
<comment type="function">
    <text evidence="5">Involved in transvection phenomena (= synapsis-dependent gene expression), where the synaptic pairing of chromosomes carrying genes with which zeste interacts influences the expression of these genes. Zeste binds to DNA and stimulates transcription from a nearby promoter.</text>
</comment>
<dbReference type="Proteomes" id="UP000299102">
    <property type="component" value="Unassembled WGS sequence"/>
</dbReference>
<reference evidence="8 9" key="1">
    <citation type="journal article" date="2019" name="Commun. Biol.">
        <title>The bagworm genome reveals a unique fibroin gene that provides high tensile strength.</title>
        <authorList>
            <person name="Kono N."/>
            <person name="Nakamura H."/>
            <person name="Ohtoshi R."/>
            <person name="Tomita M."/>
            <person name="Numata K."/>
            <person name="Arakawa K."/>
        </authorList>
    </citation>
    <scope>NUCLEOTIDE SEQUENCE [LARGE SCALE GENOMIC DNA]</scope>
</reference>
<evidence type="ECO:0000256" key="5">
    <source>
        <dbReference type="ARBA" id="ARBA00025466"/>
    </source>
</evidence>
<dbReference type="InterPro" id="IPR028002">
    <property type="entry name" value="Myb_DNA-bind_5"/>
</dbReference>
<dbReference type="GO" id="GO:0005634">
    <property type="term" value="C:nucleus"/>
    <property type="evidence" value="ECO:0007669"/>
    <property type="project" value="TreeGrafter"/>
</dbReference>
<evidence type="ECO:0000256" key="2">
    <source>
        <dbReference type="ARBA" id="ARBA00016807"/>
    </source>
</evidence>
<dbReference type="AlphaFoldDB" id="A0A4C1SVY2"/>
<evidence type="ECO:0000256" key="3">
    <source>
        <dbReference type="ARBA" id="ARBA00023015"/>
    </source>
</evidence>
<dbReference type="OrthoDB" id="6437871at2759"/>
<protein>
    <recommendedName>
        <fullName evidence="2">Regulatory protein zeste</fullName>
    </recommendedName>
</protein>
<evidence type="ECO:0000313" key="8">
    <source>
        <dbReference type="EMBL" id="GBP06349.1"/>
    </source>
</evidence>
<proteinExistence type="predicted"/>
<evidence type="ECO:0000259" key="7">
    <source>
        <dbReference type="Pfam" id="PF13873"/>
    </source>
</evidence>
<gene>
    <name evidence="8" type="ORF">EVAR_4513_1</name>
</gene>